<evidence type="ECO:0000256" key="5">
    <source>
        <dbReference type="ARBA" id="ARBA00023110"/>
    </source>
</evidence>
<evidence type="ECO:0000256" key="1">
    <source>
        <dbReference type="ARBA" id="ARBA00000971"/>
    </source>
</evidence>
<dbReference type="InterPro" id="IPR046357">
    <property type="entry name" value="PPIase_dom_sf"/>
</dbReference>
<name>A0A855G9H7_9NEIS</name>
<dbReference type="InterPro" id="IPR027304">
    <property type="entry name" value="Trigger_fact/SurA_dom_sf"/>
</dbReference>
<dbReference type="AlphaFoldDB" id="A0A855G9H7"/>
<comment type="catalytic activity">
    <reaction evidence="1">
        <text>[protein]-peptidylproline (omega=180) = [protein]-peptidylproline (omega=0)</text>
        <dbReference type="Rhea" id="RHEA:16237"/>
        <dbReference type="Rhea" id="RHEA-COMP:10747"/>
        <dbReference type="Rhea" id="RHEA-COMP:10748"/>
        <dbReference type="ChEBI" id="CHEBI:83833"/>
        <dbReference type="ChEBI" id="CHEBI:83834"/>
        <dbReference type="EC" id="5.2.1.8"/>
    </reaction>
</comment>
<keyword evidence="6 7" id="KW-0413">Isomerase</keyword>
<sequence>MKKPLIAAAIMLGLTGIAAAQTVVTVNGTKIDSKEIDNQVNILVKESQNKIQDSPELRKSITNRLVTRTLLIQAAKKQNLDKDPEYLNALSQAEAEAKRLGDDKKPGFNEEWAFFKDNLLAQAYLANVVKNNPVKPEDVRNAYNDIAKYYSGTQEVQLGEILTRDTDTANKAIAQLQAKKSFAAVAKEYTIDPAGRESGGIPKDYIAIKDLQENATLVYNAIKDLKKGQYTTTPVQGNGNIYAVFYINDKRSIKLPTQKEMEPMLSRRMQNATMARALDELYKSASIKQ</sequence>
<dbReference type="Pfam" id="PF13145">
    <property type="entry name" value="Rotamase_2"/>
    <property type="match status" value="1"/>
</dbReference>
<dbReference type="EMBL" id="MEIU01000040">
    <property type="protein sequence ID" value="PIT60853.1"/>
    <property type="molecule type" value="Genomic_DNA"/>
</dbReference>
<dbReference type="GO" id="GO:0003755">
    <property type="term" value="F:peptidyl-prolyl cis-trans isomerase activity"/>
    <property type="evidence" value="ECO:0007669"/>
    <property type="project" value="UniProtKB-KW"/>
</dbReference>
<evidence type="ECO:0000259" key="9">
    <source>
        <dbReference type="PROSITE" id="PS50198"/>
    </source>
</evidence>
<dbReference type="InterPro" id="IPR050245">
    <property type="entry name" value="PrsA_foldase"/>
</dbReference>
<dbReference type="Pfam" id="PF13624">
    <property type="entry name" value="SurA_N_3"/>
    <property type="match status" value="1"/>
</dbReference>
<evidence type="ECO:0000256" key="7">
    <source>
        <dbReference type="PROSITE-ProRule" id="PRU00278"/>
    </source>
</evidence>
<dbReference type="Gene3D" id="3.10.50.40">
    <property type="match status" value="1"/>
</dbReference>
<dbReference type="Proteomes" id="UP000230463">
    <property type="component" value="Unassembled WGS sequence"/>
</dbReference>
<evidence type="ECO:0000256" key="3">
    <source>
        <dbReference type="ARBA" id="ARBA00013194"/>
    </source>
</evidence>
<dbReference type="PROSITE" id="PS50198">
    <property type="entry name" value="PPIC_PPIASE_2"/>
    <property type="match status" value="1"/>
</dbReference>
<dbReference type="RefSeq" id="WP_100098983.1">
    <property type="nucleotide sequence ID" value="NZ_MDUZ01000002.1"/>
</dbReference>
<reference evidence="10 11" key="1">
    <citation type="journal article" date="2017" name="MBio">
        <title>Type VI secretion-mediated competition in the bee gut microbiome.</title>
        <authorList>
            <person name="Steele M.I."/>
            <person name="Kwong W.K."/>
            <person name="Powell J.E."/>
            <person name="Whiteley M."/>
            <person name="Moran N.A."/>
        </authorList>
    </citation>
    <scope>NUCLEOTIDE SEQUENCE [LARGE SCALE GENOMIC DNA]</scope>
    <source>
        <strain evidence="10 11">HK3</strain>
    </source>
</reference>
<evidence type="ECO:0000313" key="11">
    <source>
        <dbReference type="Proteomes" id="UP000230463"/>
    </source>
</evidence>
<gene>
    <name evidence="10" type="ORF">BHC57_03305</name>
</gene>
<evidence type="ECO:0000256" key="4">
    <source>
        <dbReference type="ARBA" id="ARBA00022729"/>
    </source>
</evidence>
<keyword evidence="5 7" id="KW-0697">Rotamase</keyword>
<comment type="similarity">
    <text evidence="2">Belongs to the PpiC/parvulin rotamase family.</text>
</comment>
<organism evidence="10 11">
    <name type="scientific">Snodgrassella alvi</name>
    <dbReference type="NCBI Taxonomy" id="1196083"/>
    <lineage>
        <taxon>Bacteria</taxon>
        <taxon>Pseudomonadati</taxon>
        <taxon>Pseudomonadota</taxon>
        <taxon>Betaproteobacteria</taxon>
        <taxon>Neisseriales</taxon>
        <taxon>Neisseriaceae</taxon>
        <taxon>Snodgrassella</taxon>
    </lineage>
</organism>
<dbReference type="SUPFAM" id="SSF109998">
    <property type="entry name" value="Triger factor/SurA peptide-binding domain-like"/>
    <property type="match status" value="1"/>
</dbReference>
<comment type="caution">
    <text evidence="10">The sequence shown here is derived from an EMBL/GenBank/DDBJ whole genome shotgun (WGS) entry which is preliminary data.</text>
</comment>
<keyword evidence="4 8" id="KW-0732">Signal</keyword>
<dbReference type="SUPFAM" id="SSF54534">
    <property type="entry name" value="FKBP-like"/>
    <property type="match status" value="1"/>
</dbReference>
<proteinExistence type="inferred from homology"/>
<dbReference type="InterPro" id="IPR000297">
    <property type="entry name" value="PPIase_PpiC"/>
</dbReference>
<evidence type="ECO:0000256" key="6">
    <source>
        <dbReference type="ARBA" id="ARBA00023235"/>
    </source>
</evidence>
<dbReference type="PANTHER" id="PTHR47245:SF1">
    <property type="entry name" value="FOLDASE PROTEIN PRSA"/>
    <property type="match status" value="1"/>
</dbReference>
<dbReference type="PANTHER" id="PTHR47245">
    <property type="entry name" value="PEPTIDYLPROLYL ISOMERASE"/>
    <property type="match status" value="1"/>
</dbReference>
<feature type="domain" description="PpiC" evidence="9">
    <location>
        <begin position="153"/>
        <end position="248"/>
    </location>
</feature>
<evidence type="ECO:0000313" key="10">
    <source>
        <dbReference type="EMBL" id="PIT60853.1"/>
    </source>
</evidence>
<feature type="signal peptide" evidence="8">
    <location>
        <begin position="1"/>
        <end position="20"/>
    </location>
</feature>
<dbReference type="OrthoDB" id="8605856at2"/>
<evidence type="ECO:0000256" key="8">
    <source>
        <dbReference type="SAM" id="SignalP"/>
    </source>
</evidence>
<dbReference type="EC" id="5.2.1.8" evidence="3"/>
<protein>
    <recommendedName>
        <fullName evidence="3">peptidylprolyl isomerase</fullName>
        <ecNumber evidence="3">5.2.1.8</ecNumber>
    </recommendedName>
</protein>
<dbReference type="Gene3D" id="1.10.8.1040">
    <property type="match status" value="1"/>
</dbReference>
<feature type="chain" id="PRO_5032880364" description="peptidylprolyl isomerase" evidence="8">
    <location>
        <begin position="21"/>
        <end position="289"/>
    </location>
</feature>
<evidence type="ECO:0000256" key="2">
    <source>
        <dbReference type="ARBA" id="ARBA00007656"/>
    </source>
</evidence>
<accession>A0A855G9H7</accession>